<dbReference type="InterPro" id="IPR041628">
    <property type="entry name" value="ChlI/MoxR_AAA_lid"/>
</dbReference>
<dbReference type="Gene3D" id="3.40.50.300">
    <property type="entry name" value="P-loop containing nucleotide triphosphate hydrolases"/>
    <property type="match status" value="1"/>
</dbReference>
<dbReference type="Pfam" id="PF17863">
    <property type="entry name" value="AAA_lid_2"/>
    <property type="match status" value="1"/>
</dbReference>
<dbReference type="InterPro" id="IPR050764">
    <property type="entry name" value="CbbQ/NirQ/NorQ/GpvN"/>
</dbReference>
<reference evidence="2" key="1">
    <citation type="journal article" date="2007" name="Int. J. Syst. Evol. Microbiol.">
        <title>Luteimonas composti sp. nov., a moderately thermophilic bacterium isolated from food waste.</title>
        <authorList>
            <person name="Young C.C."/>
            <person name="Kampfer P."/>
            <person name="Chen W.M."/>
            <person name="Yen W.S."/>
            <person name="Arun A.B."/>
            <person name="Lai W.A."/>
            <person name="Shen F.T."/>
            <person name="Rekha P.D."/>
            <person name="Lin K.Y."/>
            <person name="Chou J.H."/>
        </authorList>
    </citation>
    <scope>NUCLEOTIDE SEQUENCE</scope>
    <source>
        <strain evidence="2">CC-YY355</strain>
    </source>
</reference>
<dbReference type="Gene3D" id="1.10.8.80">
    <property type="entry name" value="Magnesium chelatase subunit I, C-Terminal domain"/>
    <property type="match status" value="1"/>
</dbReference>
<feature type="domain" description="AAA+ ATPase" evidence="1">
    <location>
        <begin position="37"/>
        <end position="178"/>
    </location>
</feature>
<sequence length="309" mass="32898">MLTDRDQDALTAAQAQVNRLVLGKAREVQLAFVALLCDGHLLIEDLPGLGKTTLAHALAATLGLGFQRVQFTSDLLPSDIVGVSIFDAQARRFEFHPGPVFANVLLADEINRAPPRTQSALLEAMAEYQVTVDGTTHRLPEPFFVIATQNPVDLSGTYPLPDSQLDRFLLRLSLGYPDEAAERALLAGEDRRGLIARATPILGGDDVLRLRQAVAGVHASEALVDYVHALLARSRQAPGVRVGLSPRAGIALLRAARAHALLQGRTAATPEDVQALFGAVAAHRLVADVEAGSDGAALAMSILRDVPVD</sequence>
<dbReference type="InterPro" id="IPR011703">
    <property type="entry name" value="ATPase_AAA-3"/>
</dbReference>
<name>A0ABT6MR47_9GAMM</name>
<evidence type="ECO:0000259" key="1">
    <source>
        <dbReference type="SMART" id="SM00382"/>
    </source>
</evidence>
<accession>A0ABT6MR47</accession>
<dbReference type="Pfam" id="PF07726">
    <property type="entry name" value="AAA_3"/>
    <property type="match status" value="1"/>
</dbReference>
<organism evidence="2 3">
    <name type="scientific">Luteimonas composti</name>
    <dbReference type="NCBI Taxonomy" id="398257"/>
    <lineage>
        <taxon>Bacteria</taxon>
        <taxon>Pseudomonadati</taxon>
        <taxon>Pseudomonadota</taxon>
        <taxon>Gammaproteobacteria</taxon>
        <taxon>Lysobacterales</taxon>
        <taxon>Lysobacteraceae</taxon>
        <taxon>Luteimonas</taxon>
    </lineage>
</organism>
<proteinExistence type="predicted"/>
<dbReference type="SMART" id="SM00382">
    <property type="entry name" value="AAA"/>
    <property type="match status" value="1"/>
</dbReference>
<dbReference type="Proteomes" id="UP001160550">
    <property type="component" value="Unassembled WGS sequence"/>
</dbReference>
<dbReference type="EMBL" id="JARYGX010000014">
    <property type="protein sequence ID" value="MDH7452855.1"/>
    <property type="molecule type" value="Genomic_DNA"/>
</dbReference>
<protein>
    <submittedName>
        <fullName evidence="2">AAA family ATPase</fullName>
    </submittedName>
</protein>
<dbReference type="CDD" id="cd00009">
    <property type="entry name" value="AAA"/>
    <property type="match status" value="1"/>
</dbReference>
<evidence type="ECO:0000313" key="2">
    <source>
        <dbReference type="EMBL" id="MDH7452855.1"/>
    </source>
</evidence>
<keyword evidence="3" id="KW-1185">Reference proteome</keyword>
<dbReference type="SUPFAM" id="SSF52540">
    <property type="entry name" value="P-loop containing nucleoside triphosphate hydrolases"/>
    <property type="match status" value="1"/>
</dbReference>
<dbReference type="PIRSF" id="PIRSF002849">
    <property type="entry name" value="AAA_ATPase_chaperone_MoxR_prd"/>
    <property type="match status" value="1"/>
</dbReference>
<gene>
    <name evidence="2" type="ORF">QF205_07130</name>
</gene>
<comment type="caution">
    <text evidence="2">The sequence shown here is derived from an EMBL/GenBank/DDBJ whole genome shotgun (WGS) entry which is preliminary data.</text>
</comment>
<dbReference type="PANTHER" id="PTHR42759:SF5">
    <property type="entry name" value="METHANOL DEHYDROGENASE REGULATOR"/>
    <property type="match status" value="1"/>
</dbReference>
<dbReference type="PANTHER" id="PTHR42759">
    <property type="entry name" value="MOXR FAMILY PROTEIN"/>
    <property type="match status" value="1"/>
</dbReference>
<dbReference type="InterPro" id="IPR003593">
    <property type="entry name" value="AAA+_ATPase"/>
</dbReference>
<evidence type="ECO:0000313" key="3">
    <source>
        <dbReference type="Proteomes" id="UP001160550"/>
    </source>
</evidence>
<reference evidence="2" key="2">
    <citation type="submission" date="2023-04" db="EMBL/GenBank/DDBJ databases">
        <authorList>
            <person name="Sun J.-Q."/>
        </authorList>
    </citation>
    <scope>NUCLEOTIDE SEQUENCE</scope>
    <source>
        <strain evidence="2">CC-YY355</strain>
    </source>
</reference>
<dbReference type="InterPro" id="IPR027417">
    <property type="entry name" value="P-loop_NTPase"/>
</dbReference>